<sequence>MHVRRTTRAPKRGSSARPIQASVACSGRCEYKRGRFLKATVLPDVLFPSYTSTIACVADPYTAHQHATGRSEARHRDGATPHIHAHHRESDDSYGQTTNMAHERTIPFPPTPGRRRTLMQQHDRRMPTQSVGVLRATLDSLPPQHTTHSTQHNTPDQSLPSSIHAAVAKTRPGCARQGHPPGSHRLRAPTTQHNTTHRHWHRHRHRAPQGNRAWPAAGCKCLERQDRPPALSPRVTLAGRSRTQTQTRTAGAGEFEAGEFECERRCGGQSIPGTQSRSVCGRRFGALWPVLATEDVFLASESEGRGVWPPRRGKRRAGSGVQSSAQTQGMGDSGVWGCEDRANEMG</sequence>
<feature type="region of interest" description="Disordered" evidence="1">
    <location>
        <begin position="304"/>
        <end position="346"/>
    </location>
</feature>
<feature type="region of interest" description="Disordered" evidence="1">
    <location>
        <begin position="226"/>
        <end position="250"/>
    </location>
</feature>
<reference evidence="2" key="1">
    <citation type="journal article" date="2023" name="Mol. Phylogenet. Evol.">
        <title>Genome-scale phylogeny and comparative genomics of the fungal order Sordariales.</title>
        <authorList>
            <person name="Hensen N."/>
            <person name="Bonometti L."/>
            <person name="Westerberg I."/>
            <person name="Brannstrom I.O."/>
            <person name="Guillou S."/>
            <person name="Cros-Aarteil S."/>
            <person name="Calhoun S."/>
            <person name="Haridas S."/>
            <person name="Kuo A."/>
            <person name="Mondo S."/>
            <person name="Pangilinan J."/>
            <person name="Riley R."/>
            <person name="LaButti K."/>
            <person name="Andreopoulos B."/>
            <person name="Lipzen A."/>
            <person name="Chen C."/>
            <person name="Yan M."/>
            <person name="Daum C."/>
            <person name="Ng V."/>
            <person name="Clum A."/>
            <person name="Steindorff A."/>
            <person name="Ohm R.A."/>
            <person name="Martin F."/>
            <person name="Silar P."/>
            <person name="Natvig D.O."/>
            <person name="Lalanne C."/>
            <person name="Gautier V."/>
            <person name="Ament-Velasquez S.L."/>
            <person name="Kruys A."/>
            <person name="Hutchinson M.I."/>
            <person name="Powell A.J."/>
            <person name="Barry K."/>
            <person name="Miller A.N."/>
            <person name="Grigoriev I.V."/>
            <person name="Debuchy R."/>
            <person name="Gladieux P."/>
            <person name="Hiltunen Thoren M."/>
            <person name="Johannesson H."/>
        </authorList>
    </citation>
    <scope>NUCLEOTIDE SEQUENCE</scope>
    <source>
        <strain evidence="2">CBS 123565</strain>
    </source>
</reference>
<evidence type="ECO:0000313" key="3">
    <source>
        <dbReference type="Proteomes" id="UP001304895"/>
    </source>
</evidence>
<reference evidence="2" key="2">
    <citation type="submission" date="2023-05" db="EMBL/GenBank/DDBJ databases">
        <authorList>
            <consortium name="Lawrence Berkeley National Laboratory"/>
            <person name="Steindorff A."/>
            <person name="Hensen N."/>
            <person name="Bonometti L."/>
            <person name="Westerberg I."/>
            <person name="Brannstrom I.O."/>
            <person name="Guillou S."/>
            <person name="Cros-Aarteil S."/>
            <person name="Calhoun S."/>
            <person name="Haridas S."/>
            <person name="Kuo A."/>
            <person name="Mondo S."/>
            <person name="Pangilinan J."/>
            <person name="Riley R."/>
            <person name="Labutti K."/>
            <person name="Andreopoulos B."/>
            <person name="Lipzen A."/>
            <person name="Chen C."/>
            <person name="Yanf M."/>
            <person name="Daum C."/>
            <person name="Ng V."/>
            <person name="Clum A."/>
            <person name="Ohm R."/>
            <person name="Martin F."/>
            <person name="Silar P."/>
            <person name="Natvig D."/>
            <person name="Lalanne C."/>
            <person name="Gautier V."/>
            <person name="Ament-Velasquez S.L."/>
            <person name="Kruys A."/>
            <person name="Hutchinson M.I."/>
            <person name="Powell A.J."/>
            <person name="Barry K."/>
            <person name="Miller A.N."/>
            <person name="Grigoriev I.V."/>
            <person name="Debuchy R."/>
            <person name="Gladieux P."/>
            <person name="Thoren M.H."/>
            <person name="Johannesson H."/>
        </authorList>
    </citation>
    <scope>NUCLEOTIDE SEQUENCE</scope>
    <source>
        <strain evidence="2">CBS 123565</strain>
    </source>
</reference>
<feature type="region of interest" description="Disordered" evidence="1">
    <location>
        <begin position="141"/>
        <end position="212"/>
    </location>
</feature>
<dbReference type="Proteomes" id="UP001304895">
    <property type="component" value="Unassembled WGS sequence"/>
</dbReference>
<accession>A0AAN6ZCU3</accession>
<dbReference type="EMBL" id="MU853413">
    <property type="protein sequence ID" value="KAK4133118.1"/>
    <property type="molecule type" value="Genomic_DNA"/>
</dbReference>
<protein>
    <submittedName>
        <fullName evidence="2">Uncharacterized protein</fullName>
    </submittedName>
</protein>
<evidence type="ECO:0000313" key="2">
    <source>
        <dbReference type="EMBL" id="KAK4133118.1"/>
    </source>
</evidence>
<name>A0AAN6ZCU3_9PEZI</name>
<organism evidence="2 3">
    <name type="scientific">Trichocladium antarcticum</name>
    <dbReference type="NCBI Taxonomy" id="1450529"/>
    <lineage>
        <taxon>Eukaryota</taxon>
        <taxon>Fungi</taxon>
        <taxon>Dikarya</taxon>
        <taxon>Ascomycota</taxon>
        <taxon>Pezizomycotina</taxon>
        <taxon>Sordariomycetes</taxon>
        <taxon>Sordariomycetidae</taxon>
        <taxon>Sordariales</taxon>
        <taxon>Chaetomiaceae</taxon>
        <taxon>Trichocladium</taxon>
    </lineage>
</organism>
<feature type="compositionally biased region" description="Basic residues" evidence="1">
    <location>
        <begin position="195"/>
        <end position="207"/>
    </location>
</feature>
<dbReference type="AlphaFoldDB" id="A0AAN6ZCU3"/>
<gene>
    <name evidence="2" type="ORF">BT67DRAFT_56351</name>
</gene>
<feature type="compositionally biased region" description="Polar residues" evidence="1">
    <location>
        <begin position="143"/>
        <end position="161"/>
    </location>
</feature>
<proteinExistence type="predicted"/>
<comment type="caution">
    <text evidence="2">The sequence shown here is derived from an EMBL/GenBank/DDBJ whole genome shotgun (WGS) entry which is preliminary data.</text>
</comment>
<feature type="compositionally biased region" description="Polar residues" evidence="1">
    <location>
        <begin position="320"/>
        <end position="330"/>
    </location>
</feature>
<evidence type="ECO:0000256" key="1">
    <source>
        <dbReference type="SAM" id="MobiDB-lite"/>
    </source>
</evidence>
<keyword evidence="3" id="KW-1185">Reference proteome</keyword>